<feature type="repeat" description="TPR" evidence="1">
    <location>
        <begin position="166"/>
        <end position="199"/>
    </location>
</feature>
<keyword evidence="2" id="KW-1133">Transmembrane helix</keyword>
<keyword evidence="4" id="KW-1185">Reference proteome</keyword>
<evidence type="ECO:0000313" key="3">
    <source>
        <dbReference type="EMBL" id="PKQ70421.1"/>
    </source>
</evidence>
<dbReference type="PANTHER" id="PTHR10098">
    <property type="entry name" value="RAPSYN-RELATED"/>
    <property type="match status" value="1"/>
</dbReference>
<dbReference type="EMBL" id="NKXO01000006">
    <property type="protein sequence ID" value="PKQ70421.1"/>
    <property type="molecule type" value="Genomic_DNA"/>
</dbReference>
<dbReference type="AlphaFoldDB" id="A0A2N3IJH7"/>
<dbReference type="Pfam" id="PF13424">
    <property type="entry name" value="TPR_12"/>
    <property type="match status" value="2"/>
</dbReference>
<dbReference type="Proteomes" id="UP000233387">
    <property type="component" value="Unassembled WGS sequence"/>
</dbReference>
<keyword evidence="2" id="KW-0472">Membrane</keyword>
<dbReference type="PANTHER" id="PTHR10098:SF108">
    <property type="entry name" value="TETRATRICOPEPTIDE REPEAT PROTEIN 28"/>
    <property type="match status" value="1"/>
</dbReference>
<gene>
    <name evidence="3" type="ORF">Rain11_0504</name>
</gene>
<organism evidence="3 4">
    <name type="scientific">Raineya orbicola</name>
    <dbReference type="NCBI Taxonomy" id="2016530"/>
    <lineage>
        <taxon>Bacteria</taxon>
        <taxon>Pseudomonadati</taxon>
        <taxon>Bacteroidota</taxon>
        <taxon>Cytophagia</taxon>
        <taxon>Cytophagales</taxon>
        <taxon>Raineyaceae</taxon>
        <taxon>Raineya</taxon>
    </lineage>
</organism>
<evidence type="ECO:0000256" key="2">
    <source>
        <dbReference type="SAM" id="Phobius"/>
    </source>
</evidence>
<proteinExistence type="predicted"/>
<dbReference type="PROSITE" id="PS50293">
    <property type="entry name" value="TPR_REGION"/>
    <property type="match status" value="1"/>
</dbReference>
<dbReference type="SMART" id="SM00028">
    <property type="entry name" value="TPR"/>
    <property type="match status" value="5"/>
</dbReference>
<dbReference type="PROSITE" id="PS50005">
    <property type="entry name" value="TPR"/>
    <property type="match status" value="2"/>
</dbReference>
<dbReference type="InterPro" id="IPR011990">
    <property type="entry name" value="TPR-like_helical_dom_sf"/>
</dbReference>
<feature type="transmembrane region" description="Helical" evidence="2">
    <location>
        <begin position="408"/>
        <end position="428"/>
    </location>
</feature>
<keyword evidence="2" id="KW-0812">Transmembrane</keyword>
<comment type="caution">
    <text evidence="3">The sequence shown here is derived from an EMBL/GenBank/DDBJ whole genome shotgun (WGS) entry which is preliminary data.</text>
</comment>
<evidence type="ECO:0000313" key="4">
    <source>
        <dbReference type="Proteomes" id="UP000233387"/>
    </source>
</evidence>
<sequence length="446" mass="51271">MAKRLIITLFQFIVFSLEAQNLSKIDSLQNILPNATPPNQVQILLQLNDELLGFDTEKSIKYAQEALLKAQNIQDKVLLASAHTSLANAYLQRSENKDIQEAYKNYTQALNLLEKNSSSEAEKAKAKVLSGLANVYFQWGEYKEASLLNLESLKLREKYQDDYGKARCYNTAGIIYDALGDYKQAVVEYTKALNIYEKLKKMREIAGVLDNLASSLKLQLQTSENASPDFSQIIDYYNRSLKISEDLQDHLAISRTLNNLGILAQSQKDYEKAQKYYEKSLESAVLCKEKQGLANTYANLARLYGEKEQWNDALRFYEKALEIADEAQAKQELFLIFRERSKIYAQKGDFQNAYTDLLASNVLEKQLNDLENLRVINNLTSKYEVEKYKKEIEKLRYEAIISEQENQIFWGFAGFIIFLAAVSAFFYYRQSQLKEKLNQANKAKLS</sequence>
<dbReference type="SUPFAM" id="SSF48452">
    <property type="entry name" value="TPR-like"/>
    <property type="match status" value="2"/>
</dbReference>
<reference evidence="3 4" key="1">
    <citation type="submission" date="2017-06" db="EMBL/GenBank/DDBJ databases">
        <title>Raineya orbicola gen. nov., sp. nov. a slightly thermophilic bacterium of the phylum Bacteroidetes and the description of Raineyaceae fam. nov.</title>
        <authorList>
            <person name="Albuquerque L."/>
            <person name="Polonia A.R.M."/>
            <person name="Barroso C."/>
            <person name="Froufe H.J.C."/>
            <person name="Lage O."/>
            <person name="Lobo-Da-Cunha A."/>
            <person name="Egas C."/>
            <person name="Da Costa M.S."/>
        </authorList>
    </citation>
    <scope>NUCLEOTIDE SEQUENCE [LARGE SCALE GENOMIC DNA]</scope>
    <source>
        <strain evidence="3 4">SPSPC-11</strain>
    </source>
</reference>
<feature type="repeat" description="TPR" evidence="1">
    <location>
        <begin position="294"/>
        <end position="327"/>
    </location>
</feature>
<evidence type="ECO:0000256" key="1">
    <source>
        <dbReference type="PROSITE-ProRule" id="PRU00339"/>
    </source>
</evidence>
<name>A0A2N3IJH7_9BACT</name>
<dbReference type="RefSeq" id="WP_101357769.1">
    <property type="nucleotide sequence ID" value="NZ_NKXO01000006.1"/>
</dbReference>
<dbReference type="InterPro" id="IPR019734">
    <property type="entry name" value="TPR_rpt"/>
</dbReference>
<protein>
    <submittedName>
        <fullName evidence="3">Tetratricopeptide repeat</fullName>
    </submittedName>
</protein>
<dbReference type="OrthoDB" id="9806995at2"/>
<accession>A0A2N3IJH7</accession>
<keyword evidence="1" id="KW-0802">TPR repeat</keyword>
<dbReference type="Gene3D" id="1.25.40.10">
    <property type="entry name" value="Tetratricopeptide repeat domain"/>
    <property type="match status" value="2"/>
</dbReference>